<proteinExistence type="predicted"/>
<dbReference type="PANTHER" id="PTHR21063:SF4">
    <property type="entry name" value="CD48 ANTIGEN-RELATED"/>
    <property type="match status" value="1"/>
</dbReference>
<dbReference type="Proteomes" id="UP000694427">
    <property type="component" value="Unplaced"/>
</dbReference>
<dbReference type="Pfam" id="PF07686">
    <property type="entry name" value="V-set"/>
    <property type="match status" value="1"/>
</dbReference>
<dbReference type="InterPro" id="IPR013106">
    <property type="entry name" value="Ig_V-set"/>
</dbReference>
<dbReference type="PANTHER" id="PTHR21063">
    <property type="entry name" value="LFA-3"/>
    <property type="match status" value="1"/>
</dbReference>
<dbReference type="AlphaFoldDB" id="A0A8C1LQS0"/>
<evidence type="ECO:0000313" key="3">
    <source>
        <dbReference type="Ensembl" id="ENSCCRP00010065323.1"/>
    </source>
</evidence>
<organism evidence="3 4">
    <name type="scientific">Cyprinus carpio</name>
    <name type="common">Common carp</name>
    <dbReference type="NCBI Taxonomy" id="7962"/>
    <lineage>
        <taxon>Eukaryota</taxon>
        <taxon>Metazoa</taxon>
        <taxon>Chordata</taxon>
        <taxon>Craniata</taxon>
        <taxon>Vertebrata</taxon>
        <taxon>Euteleostomi</taxon>
        <taxon>Actinopterygii</taxon>
        <taxon>Neopterygii</taxon>
        <taxon>Teleostei</taxon>
        <taxon>Ostariophysi</taxon>
        <taxon>Cypriniformes</taxon>
        <taxon>Cyprinidae</taxon>
        <taxon>Cyprininae</taxon>
        <taxon>Cyprinus</taxon>
    </lineage>
</organism>
<dbReference type="InterPro" id="IPR003599">
    <property type="entry name" value="Ig_sub"/>
</dbReference>
<accession>A0A8C1LQS0</accession>
<feature type="signal peptide" evidence="1">
    <location>
        <begin position="1"/>
        <end position="19"/>
    </location>
</feature>
<name>A0A8C1LQS0_CYPCA</name>
<protein>
    <recommendedName>
        <fullName evidence="2">Immunoglobulin domain-containing protein</fullName>
    </recommendedName>
</protein>
<dbReference type="Ensembl" id="ENSCCRT00010071873.1">
    <property type="protein sequence ID" value="ENSCCRP00010065323.1"/>
    <property type="gene ID" value="ENSCCRG00010027980.1"/>
</dbReference>
<dbReference type="InterPro" id="IPR036179">
    <property type="entry name" value="Ig-like_dom_sf"/>
</dbReference>
<reference evidence="3" key="1">
    <citation type="submission" date="2025-08" db="UniProtKB">
        <authorList>
            <consortium name="Ensembl"/>
        </authorList>
    </citation>
    <scope>IDENTIFICATION</scope>
</reference>
<dbReference type="InterPro" id="IPR013783">
    <property type="entry name" value="Ig-like_fold"/>
</dbReference>
<dbReference type="SMART" id="SM00409">
    <property type="entry name" value="IG"/>
    <property type="match status" value="1"/>
</dbReference>
<dbReference type="Gene3D" id="2.60.40.10">
    <property type="entry name" value="Immunoglobulins"/>
    <property type="match status" value="1"/>
</dbReference>
<evidence type="ECO:0000259" key="2">
    <source>
        <dbReference type="SMART" id="SM00409"/>
    </source>
</evidence>
<dbReference type="FunFam" id="2.60.40.10:FF:002431">
    <property type="entry name" value="Si:ch211-222k6.3"/>
    <property type="match status" value="1"/>
</dbReference>
<sequence>MFCLYVFCCLCFWHLVVFGVEYEVKPVSVTEGESVTLQTHVTEIQTDDLITWTFGHSTTLIAQINKVEGIVSTYDDVLDGRFRNRLKLDHQTGSLNITDTRTTDSGNYTVNIKGTNLITYRFNLTVYGKSQLQLCLFCLCYLLEKLILIWASYQWLNFHDLELISKTFDGPLSLPQLTRMHSNT</sequence>
<keyword evidence="4" id="KW-1185">Reference proteome</keyword>
<feature type="chain" id="PRO_5034166189" description="Immunoglobulin domain-containing protein" evidence="1">
    <location>
        <begin position="20"/>
        <end position="184"/>
    </location>
</feature>
<dbReference type="SUPFAM" id="SSF48726">
    <property type="entry name" value="Immunoglobulin"/>
    <property type="match status" value="1"/>
</dbReference>
<feature type="domain" description="Immunoglobulin" evidence="2">
    <location>
        <begin position="24"/>
        <end position="127"/>
    </location>
</feature>
<evidence type="ECO:0000313" key="4">
    <source>
        <dbReference type="Proteomes" id="UP000694427"/>
    </source>
</evidence>
<reference evidence="3" key="2">
    <citation type="submission" date="2025-09" db="UniProtKB">
        <authorList>
            <consortium name="Ensembl"/>
        </authorList>
    </citation>
    <scope>IDENTIFICATION</scope>
</reference>
<evidence type="ECO:0000256" key="1">
    <source>
        <dbReference type="SAM" id="SignalP"/>
    </source>
</evidence>
<keyword evidence="1" id="KW-0732">Signal</keyword>